<evidence type="ECO:0000256" key="8">
    <source>
        <dbReference type="ARBA" id="ARBA00025046"/>
    </source>
</evidence>
<comment type="similarity">
    <text evidence="3">Belongs to the class II aldolase/RraA-like family.</text>
</comment>
<evidence type="ECO:0000256" key="10">
    <source>
        <dbReference type="ARBA" id="ARBA00030169"/>
    </source>
</evidence>
<keyword evidence="14" id="KW-0489">Methyltransferase</keyword>
<accession>A0A101E2Z0</accession>
<evidence type="ECO:0000256" key="4">
    <source>
        <dbReference type="ARBA" id="ARBA00011233"/>
    </source>
</evidence>
<comment type="cofactor">
    <cofactor evidence="13">
        <name>Mg(2+)</name>
        <dbReference type="ChEBI" id="CHEBI:18420"/>
    </cofactor>
</comment>
<dbReference type="CDD" id="cd16841">
    <property type="entry name" value="RraA_family"/>
    <property type="match status" value="1"/>
</dbReference>
<dbReference type="PANTHER" id="PTHR33254:SF4">
    <property type="entry name" value="4-HYDROXY-4-METHYL-2-OXOGLUTARATE ALDOLASE 3-RELATED"/>
    <property type="match status" value="1"/>
</dbReference>
<keyword evidence="13" id="KW-0460">Magnesium</keyword>
<dbReference type="AlphaFoldDB" id="A0A101E2Z0"/>
<dbReference type="GO" id="GO:0008948">
    <property type="term" value="F:oxaloacetate decarboxylase activity"/>
    <property type="evidence" value="ECO:0007669"/>
    <property type="project" value="UniProtKB-EC"/>
</dbReference>
<feature type="binding site" evidence="13">
    <location>
        <position position="123"/>
    </location>
    <ligand>
        <name>substrate</name>
    </ligand>
</feature>
<evidence type="ECO:0000256" key="1">
    <source>
        <dbReference type="ARBA" id="ARBA00001342"/>
    </source>
</evidence>
<protein>
    <recommendedName>
        <fullName evidence="7">Putative 4-hydroxy-4-methyl-2-oxoglutarate aldolase</fullName>
        <ecNumber evidence="6">4.1.1.112</ecNumber>
        <ecNumber evidence="5">4.1.3.17</ecNumber>
    </recommendedName>
    <alternativeName>
        <fullName evidence="11">Oxaloacetate decarboxylase</fullName>
    </alternativeName>
    <alternativeName>
        <fullName evidence="9">Regulator of ribonuclease activity homolog</fullName>
    </alternativeName>
    <alternativeName>
        <fullName evidence="10">RraA-like protein</fullName>
    </alternativeName>
</protein>
<evidence type="ECO:0000313" key="14">
    <source>
        <dbReference type="EMBL" id="HBT49772.1"/>
    </source>
</evidence>
<evidence type="ECO:0000256" key="5">
    <source>
        <dbReference type="ARBA" id="ARBA00012213"/>
    </source>
</evidence>
<dbReference type="SUPFAM" id="SSF89562">
    <property type="entry name" value="RraA-like"/>
    <property type="match status" value="1"/>
</dbReference>
<dbReference type="InterPro" id="IPR005493">
    <property type="entry name" value="RraA/RraA-like"/>
</dbReference>
<dbReference type="NCBIfam" id="NF004850">
    <property type="entry name" value="PRK06201.1"/>
    <property type="match status" value="1"/>
</dbReference>
<dbReference type="PANTHER" id="PTHR33254">
    <property type="entry name" value="4-HYDROXY-4-METHYL-2-OXOGLUTARATE ALDOLASE 3-RELATED"/>
    <property type="match status" value="1"/>
</dbReference>
<evidence type="ECO:0000256" key="12">
    <source>
        <dbReference type="ARBA" id="ARBA00047973"/>
    </source>
</evidence>
<dbReference type="EMBL" id="DOLB01000120">
    <property type="protein sequence ID" value="HBT49772.1"/>
    <property type="molecule type" value="Genomic_DNA"/>
</dbReference>
<evidence type="ECO:0000313" key="15">
    <source>
        <dbReference type="Proteomes" id="UP000264445"/>
    </source>
</evidence>
<comment type="function">
    <text evidence="8">Catalyzes the aldol cleavage of 4-hydroxy-4-methyl-2-oxoglutarate (HMG) into 2 molecules of pyruvate. Also contains a secondary oxaloacetate (OAA) decarboxylase activity due to the common pyruvate enolate transition state formed following C-C bond cleavage in the retro-aldol and decarboxylation reactions.</text>
</comment>
<dbReference type="InterPro" id="IPR036704">
    <property type="entry name" value="RraA/RraA-like_sf"/>
</dbReference>
<feature type="binding site" evidence="13">
    <location>
        <position position="122"/>
    </location>
    <ligand>
        <name>substrate</name>
    </ligand>
</feature>
<evidence type="ECO:0000256" key="2">
    <source>
        <dbReference type="ARBA" id="ARBA00001968"/>
    </source>
</evidence>
<comment type="subunit">
    <text evidence="4">Homotrimer.</text>
</comment>
<comment type="cofactor">
    <cofactor evidence="2">
        <name>a divalent metal cation</name>
        <dbReference type="ChEBI" id="CHEBI:60240"/>
    </cofactor>
</comment>
<evidence type="ECO:0000256" key="6">
    <source>
        <dbReference type="ARBA" id="ARBA00012947"/>
    </source>
</evidence>
<evidence type="ECO:0000256" key="13">
    <source>
        <dbReference type="PIRSR" id="PIRSR605493-1"/>
    </source>
</evidence>
<dbReference type="EC" id="4.1.1.112" evidence="6"/>
<name>A0A101E2Z0_9THEO</name>
<gene>
    <name evidence="14" type="ORF">DEA61_08115</name>
</gene>
<evidence type="ECO:0000256" key="9">
    <source>
        <dbReference type="ARBA" id="ARBA00029596"/>
    </source>
</evidence>
<feature type="binding site" evidence="13">
    <location>
        <begin position="100"/>
        <end position="103"/>
    </location>
    <ligand>
        <name>substrate</name>
    </ligand>
</feature>
<dbReference type="Proteomes" id="UP000264445">
    <property type="component" value="Unassembled WGS sequence"/>
</dbReference>
<dbReference type="RefSeq" id="WP_237409086.1">
    <property type="nucleotide sequence ID" value="NZ_DOLB01000120.1"/>
</dbReference>
<reference evidence="14 15" key="1">
    <citation type="journal article" date="2018" name="Nat. Biotechnol.">
        <title>A standardized bacterial taxonomy based on genome phylogeny substantially revises the tree of life.</title>
        <authorList>
            <person name="Parks D.H."/>
            <person name="Chuvochina M."/>
            <person name="Waite D.W."/>
            <person name="Rinke C."/>
            <person name="Skarshewski A."/>
            <person name="Chaumeil P.A."/>
            <person name="Hugenholtz P."/>
        </authorList>
    </citation>
    <scope>NUCLEOTIDE SEQUENCE [LARGE SCALE GENOMIC DNA]</scope>
    <source>
        <strain evidence="14">UBA12544</strain>
    </source>
</reference>
<comment type="catalytic activity">
    <reaction evidence="12">
        <text>oxaloacetate + H(+) = pyruvate + CO2</text>
        <dbReference type="Rhea" id="RHEA:15641"/>
        <dbReference type="ChEBI" id="CHEBI:15361"/>
        <dbReference type="ChEBI" id="CHEBI:15378"/>
        <dbReference type="ChEBI" id="CHEBI:16452"/>
        <dbReference type="ChEBI" id="CHEBI:16526"/>
        <dbReference type="EC" id="4.1.1.112"/>
    </reaction>
</comment>
<dbReference type="GO" id="GO:0046872">
    <property type="term" value="F:metal ion binding"/>
    <property type="evidence" value="ECO:0007669"/>
    <property type="project" value="UniProtKB-KW"/>
</dbReference>
<dbReference type="GO" id="GO:0047443">
    <property type="term" value="F:4-hydroxy-4-methyl-2-oxoglutarate aldolase activity"/>
    <property type="evidence" value="ECO:0007669"/>
    <property type="project" value="UniProtKB-EC"/>
</dbReference>
<dbReference type="EC" id="4.1.3.17" evidence="5"/>
<evidence type="ECO:0000256" key="11">
    <source>
        <dbReference type="ARBA" id="ARBA00032305"/>
    </source>
</evidence>
<evidence type="ECO:0000256" key="7">
    <source>
        <dbReference type="ARBA" id="ARBA00016549"/>
    </source>
</evidence>
<proteinExistence type="inferred from homology"/>
<organism evidence="14 15">
    <name type="scientific">Caldanaerobacter subterraneus</name>
    <dbReference type="NCBI Taxonomy" id="911092"/>
    <lineage>
        <taxon>Bacteria</taxon>
        <taxon>Bacillati</taxon>
        <taxon>Bacillota</taxon>
        <taxon>Clostridia</taxon>
        <taxon>Thermoanaerobacterales</taxon>
        <taxon>Thermoanaerobacteraceae</taxon>
        <taxon>Caldanaerobacter</taxon>
    </lineage>
</organism>
<evidence type="ECO:0000256" key="3">
    <source>
        <dbReference type="ARBA" id="ARBA00008621"/>
    </source>
</evidence>
<comment type="catalytic activity">
    <reaction evidence="1">
        <text>4-hydroxy-4-methyl-2-oxoglutarate = 2 pyruvate</text>
        <dbReference type="Rhea" id="RHEA:22748"/>
        <dbReference type="ChEBI" id="CHEBI:15361"/>
        <dbReference type="ChEBI" id="CHEBI:58276"/>
        <dbReference type="EC" id="4.1.3.17"/>
    </reaction>
</comment>
<dbReference type="Pfam" id="PF03737">
    <property type="entry name" value="RraA-like"/>
    <property type="match status" value="1"/>
</dbReference>
<sequence length="231" mass="25510">MSNVGFRVIMNIKRPPRELVEKFKEFSTPNIADNMNRFFCVASEIKMINEKKDLKMVGTALTVKTRIADNLMVHKALEIAKPGDVIVVDAAGDMNNAILGEIMVRLAMKRKLAGFLIDGCIRDSSAIRELDFPVFARGANPKGPYKDGPGEINVPISCGGVVIRPGDILVGDADGVVVVPPEEAENVLENTKKIVEKEKLMFEQIEKGTLDRSWIDKTLRERGCEIIDGVE</sequence>
<keyword evidence="13" id="KW-0479">Metal-binding</keyword>
<dbReference type="GO" id="GO:0032259">
    <property type="term" value="P:methylation"/>
    <property type="evidence" value="ECO:0007669"/>
    <property type="project" value="UniProtKB-KW"/>
</dbReference>
<dbReference type="Gene3D" id="3.50.30.40">
    <property type="entry name" value="Ribonuclease E inhibitor RraA/RraA-like"/>
    <property type="match status" value="1"/>
</dbReference>
<comment type="caution">
    <text evidence="14">The sequence shown here is derived from an EMBL/GenBank/DDBJ whole genome shotgun (WGS) entry which is preliminary data.</text>
</comment>
<keyword evidence="14" id="KW-0808">Transferase</keyword>
<dbReference type="GO" id="GO:0008168">
    <property type="term" value="F:methyltransferase activity"/>
    <property type="evidence" value="ECO:0007669"/>
    <property type="project" value="UniProtKB-KW"/>
</dbReference>